<evidence type="ECO:0000313" key="9">
    <source>
        <dbReference type="EMBL" id="CAG2242085.1"/>
    </source>
</evidence>
<dbReference type="PANTHER" id="PTHR45713">
    <property type="entry name" value="FTP DOMAIN-CONTAINING PROTEIN"/>
    <property type="match status" value="1"/>
</dbReference>
<sequence>MWSLCAQFCSRVQVCKSINFIAWNKTCQINDCEPVGNKFGLIESVGNSFVAASSLPKELAGPCQGHDCKINEVCTPQSPTYTCIPLLVVFAERRTREGCLVCQFKETGQSTPYDCTKMYVCEAGAGVDGIKELTNMFHTQAELEPFWWVNLGQVFTVQKVVSTNRLDNYGGRLTKMLIHVGTSLDTSQMELCGQFFGPAVRGQVIDTTCNTLPEGQIVKLTSVNIAPEKFHLAEVEVYGF</sequence>
<evidence type="ECO:0000256" key="1">
    <source>
        <dbReference type="ARBA" id="ARBA00002219"/>
    </source>
</evidence>
<evidence type="ECO:0000256" key="3">
    <source>
        <dbReference type="ARBA" id="ARBA00011233"/>
    </source>
</evidence>
<accession>A0A8S3UH93</accession>
<dbReference type="GO" id="GO:0046872">
    <property type="term" value="F:metal ion binding"/>
    <property type="evidence" value="ECO:0007669"/>
    <property type="project" value="UniProtKB-KW"/>
</dbReference>
<dbReference type="SUPFAM" id="SSF49785">
    <property type="entry name" value="Galactose-binding domain-like"/>
    <property type="match status" value="1"/>
</dbReference>
<dbReference type="PANTHER" id="PTHR45713:SF6">
    <property type="entry name" value="F5_8 TYPE C DOMAIN-CONTAINING PROTEIN"/>
    <property type="match status" value="1"/>
</dbReference>
<dbReference type="SMART" id="SM00607">
    <property type="entry name" value="FTP"/>
    <property type="match status" value="1"/>
</dbReference>
<comment type="caution">
    <text evidence="9">The sequence shown here is derived from an EMBL/GenBank/DDBJ whole genome shotgun (WGS) entry which is preliminary data.</text>
</comment>
<keyword evidence="7" id="KW-1015">Disulfide bond</keyword>
<dbReference type="Gene3D" id="2.60.120.260">
    <property type="entry name" value="Galactose-binding domain-like"/>
    <property type="match status" value="1"/>
</dbReference>
<dbReference type="InterPro" id="IPR051941">
    <property type="entry name" value="BG_Antigen-Binding_Lectin"/>
</dbReference>
<protein>
    <recommendedName>
        <fullName evidence="8">Fucolectin tachylectin-4 pentraxin-1 domain-containing protein</fullName>
    </recommendedName>
</protein>
<gene>
    <name evidence="9" type="ORF">MEDL_54274</name>
</gene>
<proteinExistence type="inferred from homology"/>
<dbReference type="InterPro" id="IPR006585">
    <property type="entry name" value="FTP1"/>
</dbReference>
<evidence type="ECO:0000256" key="2">
    <source>
        <dbReference type="ARBA" id="ARBA00010147"/>
    </source>
</evidence>
<evidence type="ECO:0000256" key="5">
    <source>
        <dbReference type="ARBA" id="ARBA00022734"/>
    </source>
</evidence>
<keyword evidence="10" id="KW-1185">Reference proteome</keyword>
<dbReference type="GO" id="GO:0001868">
    <property type="term" value="P:regulation of complement activation, lectin pathway"/>
    <property type="evidence" value="ECO:0007669"/>
    <property type="project" value="UniProtKB-ARBA"/>
</dbReference>
<evidence type="ECO:0000259" key="8">
    <source>
        <dbReference type="SMART" id="SM00607"/>
    </source>
</evidence>
<dbReference type="Proteomes" id="UP000683360">
    <property type="component" value="Unassembled WGS sequence"/>
</dbReference>
<evidence type="ECO:0000256" key="7">
    <source>
        <dbReference type="ARBA" id="ARBA00023157"/>
    </source>
</evidence>
<evidence type="ECO:0000256" key="6">
    <source>
        <dbReference type="ARBA" id="ARBA00022837"/>
    </source>
</evidence>
<comment type="subunit">
    <text evidence="3">Homotrimer.</text>
</comment>
<comment type="similarity">
    <text evidence="2">Belongs to the fucolectin family.</text>
</comment>
<reference evidence="9" key="1">
    <citation type="submission" date="2021-03" db="EMBL/GenBank/DDBJ databases">
        <authorList>
            <person name="Bekaert M."/>
        </authorList>
    </citation>
    <scope>NUCLEOTIDE SEQUENCE</scope>
</reference>
<keyword evidence="5" id="KW-0430">Lectin</keyword>
<evidence type="ECO:0000313" key="10">
    <source>
        <dbReference type="Proteomes" id="UP000683360"/>
    </source>
</evidence>
<organism evidence="9 10">
    <name type="scientific">Mytilus edulis</name>
    <name type="common">Blue mussel</name>
    <dbReference type="NCBI Taxonomy" id="6550"/>
    <lineage>
        <taxon>Eukaryota</taxon>
        <taxon>Metazoa</taxon>
        <taxon>Spiralia</taxon>
        <taxon>Lophotrochozoa</taxon>
        <taxon>Mollusca</taxon>
        <taxon>Bivalvia</taxon>
        <taxon>Autobranchia</taxon>
        <taxon>Pteriomorphia</taxon>
        <taxon>Mytilida</taxon>
        <taxon>Mytiloidea</taxon>
        <taxon>Mytilidae</taxon>
        <taxon>Mytilinae</taxon>
        <taxon>Mytilus</taxon>
    </lineage>
</organism>
<evidence type="ECO:0000256" key="4">
    <source>
        <dbReference type="ARBA" id="ARBA00022723"/>
    </source>
</evidence>
<dbReference type="Pfam" id="PF22633">
    <property type="entry name" value="F5_F8_type_C_2"/>
    <property type="match status" value="1"/>
</dbReference>
<keyword evidence="4" id="KW-0479">Metal-binding</keyword>
<feature type="domain" description="Fucolectin tachylectin-4 pentraxin-1" evidence="8">
    <location>
        <begin position="98"/>
        <end position="239"/>
    </location>
</feature>
<comment type="function">
    <text evidence="1">Acts as a defensive agent. Recognizes blood group fucosylated oligosaccharides including A, B, H and Lewis B-type antigens. Does not recognize Lewis A antigen and has low affinity for monovalent haptens.</text>
</comment>
<keyword evidence="6" id="KW-0106">Calcium</keyword>
<dbReference type="OrthoDB" id="6095379at2759"/>
<dbReference type="GO" id="GO:0042806">
    <property type="term" value="F:fucose binding"/>
    <property type="evidence" value="ECO:0007669"/>
    <property type="project" value="UniProtKB-ARBA"/>
</dbReference>
<dbReference type="EMBL" id="CAJPWZ010002627">
    <property type="protein sequence ID" value="CAG2242085.1"/>
    <property type="molecule type" value="Genomic_DNA"/>
</dbReference>
<dbReference type="InterPro" id="IPR008979">
    <property type="entry name" value="Galactose-bd-like_sf"/>
</dbReference>
<name>A0A8S3UH93_MYTED</name>
<dbReference type="AlphaFoldDB" id="A0A8S3UH93"/>
<dbReference type="GO" id="GO:0010185">
    <property type="term" value="P:regulation of cellular defense response"/>
    <property type="evidence" value="ECO:0007669"/>
    <property type="project" value="UniProtKB-ARBA"/>
</dbReference>